<gene>
    <name evidence="12" type="ORF">V6N11_074493</name>
</gene>
<dbReference type="PROSITE" id="PS50114">
    <property type="entry name" value="GATA_ZN_FINGER_2"/>
    <property type="match status" value="1"/>
</dbReference>
<dbReference type="Pfam" id="PF00320">
    <property type="entry name" value="GATA"/>
    <property type="match status" value="1"/>
</dbReference>
<organism evidence="12 13">
    <name type="scientific">Hibiscus sabdariffa</name>
    <name type="common">roselle</name>
    <dbReference type="NCBI Taxonomy" id="183260"/>
    <lineage>
        <taxon>Eukaryota</taxon>
        <taxon>Viridiplantae</taxon>
        <taxon>Streptophyta</taxon>
        <taxon>Embryophyta</taxon>
        <taxon>Tracheophyta</taxon>
        <taxon>Spermatophyta</taxon>
        <taxon>Magnoliopsida</taxon>
        <taxon>eudicotyledons</taxon>
        <taxon>Gunneridae</taxon>
        <taxon>Pentapetalae</taxon>
        <taxon>rosids</taxon>
        <taxon>malvids</taxon>
        <taxon>Malvales</taxon>
        <taxon>Malvaceae</taxon>
        <taxon>Malvoideae</taxon>
        <taxon>Hibiscus</taxon>
    </lineage>
</organism>
<dbReference type="EMBL" id="JBBPBN010000026">
    <property type="protein sequence ID" value="KAK9007573.1"/>
    <property type="molecule type" value="Genomic_DNA"/>
</dbReference>
<evidence type="ECO:0000256" key="5">
    <source>
        <dbReference type="ARBA" id="ARBA00023015"/>
    </source>
</evidence>
<dbReference type="PANTHER" id="PTHR45658:SF41">
    <property type="entry name" value="GATA TRANSCRIPTION FACTOR 3"/>
    <property type="match status" value="1"/>
</dbReference>
<evidence type="ECO:0000256" key="10">
    <source>
        <dbReference type="SAM" id="MobiDB-lite"/>
    </source>
</evidence>
<comment type="caution">
    <text evidence="12">The sequence shown here is derived from an EMBL/GenBank/DDBJ whole genome shotgun (WGS) entry which is preliminary data.</text>
</comment>
<name>A0ABR2R3P6_9ROSI</name>
<keyword evidence="8" id="KW-0804">Transcription</keyword>
<evidence type="ECO:0000256" key="6">
    <source>
        <dbReference type="ARBA" id="ARBA00023125"/>
    </source>
</evidence>
<reference evidence="12 13" key="1">
    <citation type="journal article" date="2024" name="G3 (Bethesda)">
        <title>Genome assembly of Hibiscus sabdariffa L. provides insights into metabolisms of medicinal natural products.</title>
        <authorList>
            <person name="Kim T."/>
        </authorList>
    </citation>
    <scope>NUCLEOTIDE SEQUENCE [LARGE SCALE GENOMIC DNA]</scope>
    <source>
        <strain evidence="12">TK-2024</strain>
        <tissue evidence="12">Old leaves</tissue>
    </source>
</reference>
<dbReference type="SUPFAM" id="SSF57716">
    <property type="entry name" value="Glucocorticoid receptor-like (DNA-binding domain)"/>
    <property type="match status" value="1"/>
</dbReference>
<dbReference type="InterPro" id="IPR051140">
    <property type="entry name" value="GATA_TF"/>
</dbReference>
<dbReference type="Gene3D" id="3.30.50.10">
    <property type="entry name" value="Erythroid Transcription Factor GATA-1, subunit A"/>
    <property type="match status" value="1"/>
</dbReference>
<dbReference type="InterPro" id="IPR013088">
    <property type="entry name" value="Znf_NHR/GATA"/>
</dbReference>
<keyword evidence="5" id="KW-0805">Transcription regulation</keyword>
<evidence type="ECO:0000256" key="8">
    <source>
        <dbReference type="ARBA" id="ARBA00023163"/>
    </source>
</evidence>
<dbReference type="CDD" id="cd00202">
    <property type="entry name" value="ZnF_GATA"/>
    <property type="match status" value="1"/>
</dbReference>
<protein>
    <recommendedName>
        <fullName evidence="11">GATA-type domain-containing protein</fullName>
    </recommendedName>
</protein>
<dbReference type="InterPro" id="IPR000679">
    <property type="entry name" value="Znf_GATA"/>
</dbReference>
<feature type="compositionally biased region" description="Basic and acidic residues" evidence="10">
    <location>
        <begin position="361"/>
        <end position="376"/>
    </location>
</feature>
<evidence type="ECO:0000259" key="11">
    <source>
        <dbReference type="PROSITE" id="PS50114"/>
    </source>
</evidence>
<keyword evidence="7" id="KW-0010">Activator</keyword>
<dbReference type="PROSITE" id="PS00344">
    <property type="entry name" value="GATA_ZN_FINGER_1"/>
    <property type="match status" value="1"/>
</dbReference>
<feature type="region of interest" description="Disordered" evidence="10">
    <location>
        <begin position="361"/>
        <end position="382"/>
    </location>
</feature>
<sequence length="382" mass="42483">MFVETIGFGPNKATTTEKSKLFKQDFSFLFFWGLNQLLNFPSVSFFSHPFIHPFQEMEFCMEERALKSSVRGELTMQKSNQCVVFDDLLCQNGAVAGEDFSVDCFFDFTNGEFENEEENSAFIFSKEQSVAVADDDSNSNSSSFSFDSVLTNELSVPDEEIAGLEWVSQLMDDTVPELQFSCPVFKQQSQSQAKARFEPEPEAVFVKTPCFSLPVPCKSRSKRAKPTGKTWSVGSIPLSESLSSTTVSSSSSASSGFSMTSAPVLKTELSDDFPEPPTKKQRRKPGVQVGGGNAFQRRCSHCQVQKTPQWRTGPHGAKTLCNACGVRYKSGRLFPEYRPACSPTFSGDIHSNSHRKVLEMRRKKESAGGKESDELTRMIPSF</sequence>
<evidence type="ECO:0000313" key="12">
    <source>
        <dbReference type="EMBL" id="KAK9007573.1"/>
    </source>
</evidence>
<evidence type="ECO:0000256" key="7">
    <source>
        <dbReference type="ARBA" id="ARBA00023159"/>
    </source>
</evidence>
<evidence type="ECO:0000313" key="13">
    <source>
        <dbReference type="Proteomes" id="UP001396334"/>
    </source>
</evidence>
<accession>A0ABR2R3P6</accession>
<keyword evidence="2" id="KW-0479">Metal-binding</keyword>
<dbReference type="SMART" id="SM00401">
    <property type="entry name" value="ZnF_GATA"/>
    <property type="match status" value="1"/>
</dbReference>
<feature type="domain" description="GATA-type" evidence="11">
    <location>
        <begin position="297"/>
        <end position="329"/>
    </location>
</feature>
<evidence type="ECO:0000256" key="3">
    <source>
        <dbReference type="ARBA" id="ARBA00022771"/>
    </source>
</evidence>
<comment type="similarity">
    <text evidence="1">Belongs to the type IV zinc-finger family. Class A subfamily.</text>
</comment>
<evidence type="ECO:0000256" key="9">
    <source>
        <dbReference type="PROSITE-ProRule" id="PRU00094"/>
    </source>
</evidence>
<feature type="region of interest" description="Disordered" evidence="10">
    <location>
        <begin position="268"/>
        <end position="292"/>
    </location>
</feature>
<keyword evidence="13" id="KW-1185">Reference proteome</keyword>
<proteinExistence type="inferred from homology"/>
<evidence type="ECO:0000256" key="1">
    <source>
        <dbReference type="ARBA" id="ARBA00005694"/>
    </source>
</evidence>
<keyword evidence="6" id="KW-0238">DNA-binding</keyword>
<evidence type="ECO:0000256" key="4">
    <source>
        <dbReference type="ARBA" id="ARBA00022833"/>
    </source>
</evidence>
<keyword evidence="4" id="KW-0862">Zinc</keyword>
<evidence type="ECO:0000256" key="2">
    <source>
        <dbReference type="ARBA" id="ARBA00022723"/>
    </source>
</evidence>
<dbReference type="Proteomes" id="UP001396334">
    <property type="component" value="Unassembled WGS sequence"/>
</dbReference>
<keyword evidence="3 9" id="KW-0863">Zinc-finger</keyword>
<dbReference type="PANTHER" id="PTHR45658">
    <property type="entry name" value="GATA TRANSCRIPTION FACTOR"/>
    <property type="match status" value="1"/>
</dbReference>